<protein>
    <submittedName>
        <fullName evidence="2">Uncharacterized protein</fullName>
    </submittedName>
</protein>
<evidence type="ECO:0000313" key="3">
    <source>
        <dbReference type="Proteomes" id="UP000503462"/>
    </source>
</evidence>
<proteinExistence type="predicted"/>
<name>A0A6H0XT33_9PEZI</name>
<feature type="chain" id="PRO_5026325534" evidence="1">
    <location>
        <begin position="26"/>
        <end position="95"/>
    </location>
</feature>
<keyword evidence="1" id="KW-0732">Signal</keyword>
<keyword evidence="3" id="KW-1185">Reference proteome</keyword>
<evidence type="ECO:0000256" key="1">
    <source>
        <dbReference type="SAM" id="SignalP"/>
    </source>
</evidence>
<dbReference type="Pfam" id="PF23670">
    <property type="entry name" value="PIGBOS1"/>
    <property type="match status" value="1"/>
</dbReference>
<dbReference type="Proteomes" id="UP000503462">
    <property type="component" value="Chromosome 2"/>
</dbReference>
<dbReference type="AlphaFoldDB" id="A0A6H0XT33"/>
<dbReference type="EMBL" id="CP051140">
    <property type="protein sequence ID" value="QIW97777.1"/>
    <property type="molecule type" value="Genomic_DNA"/>
</dbReference>
<sequence>MSSALRNNIVPLTLVTVCGVATAYAAFQPELKKTQDERLGVTVAATSTPAQPQVADDAISKAIADDFREAAKELRDTTKKGVAWGIREAIFGKSG</sequence>
<dbReference type="InterPro" id="IPR057394">
    <property type="entry name" value="PIGBOS1"/>
</dbReference>
<accession>A0A6H0XT33</accession>
<dbReference type="OrthoDB" id="3909395at2759"/>
<feature type="signal peptide" evidence="1">
    <location>
        <begin position="1"/>
        <end position="25"/>
    </location>
</feature>
<reference evidence="2 3" key="1">
    <citation type="journal article" date="2016" name="Sci. Rep.">
        <title>Peltaster fructicola genome reveals evolution from an invasive phytopathogen to an ectophytic parasite.</title>
        <authorList>
            <person name="Xu C."/>
            <person name="Chen H."/>
            <person name="Gleason M.L."/>
            <person name="Xu J.R."/>
            <person name="Liu H."/>
            <person name="Zhang R."/>
            <person name="Sun G."/>
        </authorList>
    </citation>
    <scope>NUCLEOTIDE SEQUENCE [LARGE SCALE GENOMIC DNA]</scope>
    <source>
        <strain evidence="2 3">LNHT1506</strain>
    </source>
</reference>
<evidence type="ECO:0000313" key="2">
    <source>
        <dbReference type="EMBL" id="QIW97777.1"/>
    </source>
</evidence>
<organism evidence="2 3">
    <name type="scientific">Peltaster fructicola</name>
    <dbReference type="NCBI Taxonomy" id="286661"/>
    <lineage>
        <taxon>Eukaryota</taxon>
        <taxon>Fungi</taxon>
        <taxon>Dikarya</taxon>
        <taxon>Ascomycota</taxon>
        <taxon>Pezizomycotina</taxon>
        <taxon>Dothideomycetes</taxon>
        <taxon>Dothideomycetes incertae sedis</taxon>
        <taxon>Peltaster</taxon>
    </lineage>
</organism>
<gene>
    <name evidence="2" type="ORF">AMS68_003295</name>
</gene>